<proteinExistence type="predicted"/>
<reference evidence="2 3" key="1">
    <citation type="submission" date="2012-11" db="EMBL/GenBank/DDBJ databases">
        <title>Whole genome sequence of Acidocella aminolytica 101 = DSM 11237.</title>
        <authorList>
            <person name="Azuma Y."/>
            <person name="Higashiura N."/>
            <person name="Hirakawa H."/>
            <person name="Matsushita K."/>
        </authorList>
    </citation>
    <scope>NUCLEOTIDE SEQUENCE [LARGE SCALE GENOMIC DNA]</scope>
    <source>
        <strain evidence="3">101 / DSM 11237</strain>
    </source>
</reference>
<dbReference type="CDD" id="cd03801">
    <property type="entry name" value="GT4_PimA-like"/>
    <property type="match status" value="1"/>
</dbReference>
<dbReference type="AlphaFoldDB" id="A0A0D6PLI6"/>
<sequence length="832" mass="93488">MLARIAALHDHAAGGSEAFYLWIGSNEGLPDLAGGIFETGDESASDAISLQTPTHSPTLAYDDHSSSEILEPAIARAEALGQRLLRVDERTFELRRRLAQLEAQQGYAGQSGGGQGFFDVPRTQHAWPLAQDQDLMPEKLDLYDRRVDDDVVLEGRKGQTFFSAFALESEKPDYDSCIEALNKTVPEATILTEGKPDVSIVIPVYGQLPYTLNCIESLFLHRTRYSIEIIIIDDCGPDKVTAQYIPQISKVRYHRQAVNGGFINSCNCGGDLAHGKFVLMLNNDTRVVENWLDALVETFDLFPNVGLVGSKMCYADGSLQEAGGILWRDGSAWNYGRNDDPNRPQYCHARQVDYISGCSLLLKTSLWNELQGFDKHYTPAYAEDADLCLRVAAAGYEVWFQPQSRVVHYEGKTGGTNTTSGTKAYQVTNLKKLFLRWREELEDHRPNAEAPYFERERKARKRILVIDSVTPTPNQDAGSVQTVLALRCARLLNYKTYFVPEDNWLFEPAYTPALMKEGIECGYAPFDVKFENYIRRYGWMFDIVLAYRVSVLERTHDLIRQYAPQAVLLYHVADLHYLRTEREAQLEGNQEKFREATLLKQKELNFITLADCTITHSTTEAEILSQELPDARVTVWPLMFDFFGTKSKFSERRDICFLGGYRHPPNVDAVKYFVKELFPLLREKISGIRFIIAGANPSHDVLALASSDVVVTGMVEDLREVFDKSRIFVCPLRVGAGAKGKIMSALSYGIPIVSTSVGVEGAGLQKDKHVLVADTAEDIIRDIVRLYNDEALWNLLSKNGQALMQEEFSTGMGIKQLKNAIDMGYRHKLGLA</sequence>
<dbReference type="STRING" id="1120923.SAMN02746095_03777"/>
<keyword evidence="2" id="KW-0808">Transferase</keyword>
<dbReference type="InterPro" id="IPR029044">
    <property type="entry name" value="Nucleotide-diphossugar_trans"/>
</dbReference>
<dbReference type="Gene3D" id="3.90.550.10">
    <property type="entry name" value="Spore Coat Polysaccharide Biosynthesis Protein SpsA, Chain A"/>
    <property type="match status" value="1"/>
</dbReference>
<dbReference type="InterPro" id="IPR001173">
    <property type="entry name" value="Glyco_trans_2-like"/>
</dbReference>
<dbReference type="CDD" id="cd04186">
    <property type="entry name" value="GT_2_like_c"/>
    <property type="match status" value="1"/>
</dbReference>
<protein>
    <submittedName>
        <fullName evidence="2">Glycosyl transferase family 2</fullName>
    </submittedName>
</protein>
<dbReference type="EMBL" id="BANC01000105">
    <property type="protein sequence ID" value="GAN81629.1"/>
    <property type="molecule type" value="Genomic_DNA"/>
</dbReference>
<keyword evidence="3" id="KW-1185">Reference proteome</keyword>
<dbReference type="SUPFAM" id="SSF53756">
    <property type="entry name" value="UDP-Glycosyltransferase/glycogen phosphorylase"/>
    <property type="match status" value="1"/>
</dbReference>
<evidence type="ECO:0000259" key="1">
    <source>
        <dbReference type="Pfam" id="PF00535"/>
    </source>
</evidence>
<comment type="caution">
    <text evidence="2">The sequence shown here is derived from an EMBL/GenBank/DDBJ whole genome shotgun (WGS) entry which is preliminary data.</text>
</comment>
<dbReference type="Gene3D" id="3.40.50.2000">
    <property type="entry name" value="Glycogen Phosphorylase B"/>
    <property type="match status" value="1"/>
</dbReference>
<gene>
    <name evidence="2" type="ORF">Aam_107_007</name>
</gene>
<organism evidence="2 3">
    <name type="scientific">Acidocella aminolytica 101 = DSM 11237</name>
    <dbReference type="NCBI Taxonomy" id="1120923"/>
    <lineage>
        <taxon>Bacteria</taxon>
        <taxon>Pseudomonadati</taxon>
        <taxon>Pseudomonadota</taxon>
        <taxon>Alphaproteobacteria</taxon>
        <taxon>Acetobacterales</taxon>
        <taxon>Acidocellaceae</taxon>
        <taxon>Acidocella</taxon>
    </lineage>
</organism>
<dbReference type="GO" id="GO:0016740">
    <property type="term" value="F:transferase activity"/>
    <property type="evidence" value="ECO:0007669"/>
    <property type="project" value="UniProtKB-KW"/>
</dbReference>
<name>A0A0D6PLI6_9PROT</name>
<dbReference type="Pfam" id="PF00535">
    <property type="entry name" value="Glycos_transf_2"/>
    <property type="match status" value="1"/>
</dbReference>
<dbReference type="Proteomes" id="UP000032668">
    <property type="component" value="Unassembled WGS sequence"/>
</dbReference>
<feature type="domain" description="Glycosyltransferase 2-like" evidence="1">
    <location>
        <begin position="199"/>
        <end position="334"/>
    </location>
</feature>
<dbReference type="Pfam" id="PF13692">
    <property type="entry name" value="Glyco_trans_1_4"/>
    <property type="match status" value="1"/>
</dbReference>
<dbReference type="PANTHER" id="PTHR43179">
    <property type="entry name" value="RHAMNOSYLTRANSFERASE WBBL"/>
    <property type="match status" value="1"/>
</dbReference>
<evidence type="ECO:0000313" key="3">
    <source>
        <dbReference type="Proteomes" id="UP000032668"/>
    </source>
</evidence>
<evidence type="ECO:0000313" key="2">
    <source>
        <dbReference type="EMBL" id="GAN81629.1"/>
    </source>
</evidence>
<dbReference type="SUPFAM" id="SSF53448">
    <property type="entry name" value="Nucleotide-diphospho-sugar transferases"/>
    <property type="match status" value="1"/>
</dbReference>
<accession>A0A0D6PLI6</accession>
<dbReference type="PANTHER" id="PTHR43179:SF7">
    <property type="entry name" value="RHAMNOSYLTRANSFERASE WBBL"/>
    <property type="match status" value="1"/>
</dbReference>